<proteinExistence type="predicted"/>
<protein>
    <submittedName>
        <fullName evidence="1">Uncharacterized protein</fullName>
    </submittedName>
</protein>
<name>A0A645IAA8_9ZZZZ</name>
<gene>
    <name evidence="1" type="ORF">SDC9_195440</name>
</gene>
<comment type="caution">
    <text evidence="1">The sequence shown here is derived from an EMBL/GenBank/DDBJ whole genome shotgun (WGS) entry which is preliminary data.</text>
</comment>
<dbReference type="AlphaFoldDB" id="A0A645IAA8"/>
<accession>A0A645IAA8</accession>
<sequence length="62" mass="6784">MKADDSVQISQNIHNILNPNRKTNGLRGDAGAYKLLIGKLAMGGGSGVYDHRARIAHIRYVH</sequence>
<reference evidence="1" key="1">
    <citation type="submission" date="2019-08" db="EMBL/GenBank/DDBJ databases">
        <authorList>
            <person name="Kucharzyk K."/>
            <person name="Murdoch R.W."/>
            <person name="Higgins S."/>
            <person name="Loffler F."/>
        </authorList>
    </citation>
    <scope>NUCLEOTIDE SEQUENCE</scope>
</reference>
<evidence type="ECO:0000313" key="1">
    <source>
        <dbReference type="EMBL" id="MPN47836.1"/>
    </source>
</evidence>
<dbReference type="EMBL" id="VSSQ01109634">
    <property type="protein sequence ID" value="MPN47836.1"/>
    <property type="molecule type" value="Genomic_DNA"/>
</dbReference>
<organism evidence="1">
    <name type="scientific">bioreactor metagenome</name>
    <dbReference type="NCBI Taxonomy" id="1076179"/>
    <lineage>
        <taxon>unclassified sequences</taxon>
        <taxon>metagenomes</taxon>
        <taxon>ecological metagenomes</taxon>
    </lineage>
</organism>